<comment type="caution">
    <text evidence="1">The sequence shown here is derived from an EMBL/GenBank/DDBJ whole genome shotgun (WGS) entry which is preliminary data.</text>
</comment>
<dbReference type="Proteomes" id="UP000248329">
    <property type="component" value="Unassembled WGS sequence"/>
</dbReference>
<organism evidence="1 2">
    <name type="scientific">Candidatus Methanogaster sp</name>
    <dbReference type="NCBI Taxonomy" id="3386292"/>
    <lineage>
        <taxon>Archaea</taxon>
        <taxon>Methanobacteriati</taxon>
        <taxon>Methanobacteriota</taxon>
        <taxon>Stenosarchaea group</taxon>
        <taxon>Methanomicrobia</taxon>
        <taxon>Methanosarcinales</taxon>
        <taxon>ANME-2 cluster</taxon>
        <taxon>Candidatus Methanogasteraceae</taxon>
        <taxon>Candidatus Methanogaster</taxon>
    </lineage>
</organism>
<sequence length="242" mass="27494">MSGCVQELSEIGTPGAAPPAPTSEVAPSYISAPPIIANWNYVSYHNLSISNAPVLDQTARITYSIIPDRDIEILLVQLDIPDGFELMDVEGEWPQTWHNLSFSDVNDVRWFPTNLSKDKLYQFSATIKAVKTGNWTITGLDWEDRIYLSVSENSARIRAEPFPDPFRGYRINKSEFERMHANMLPDVRPTFPSDGQLIAPPETFPFVHWWNGTAWIEIEPPPKNMIGPYWNGTEWVGRKNQS</sequence>
<protein>
    <submittedName>
        <fullName evidence="1">Uncharacterized protein</fullName>
    </submittedName>
</protein>
<accession>A0AC61KZB8</accession>
<evidence type="ECO:0000313" key="2">
    <source>
        <dbReference type="Proteomes" id="UP000248329"/>
    </source>
</evidence>
<name>A0AC61KZB8_9EURY</name>
<dbReference type="EMBL" id="PQXF01000063">
    <property type="protein sequence ID" value="PXF57320.1"/>
    <property type="molecule type" value="Genomic_DNA"/>
</dbReference>
<reference evidence="1" key="1">
    <citation type="submission" date="2018-01" db="EMBL/GenBank/DDBJ databases">
        <authorList>
            <person name="Krukenberg V."/>
        </authorList>
    </citation>
    <scope>NUCLEOTIDE SEQUENCE</scope>
    <source>
        <strain evidence="1">E20ANME2</strain>
    </source>
</reference>
<gene>
    <name evidence="1" type="ORF">C4B59_15420</name>
</gene>
<proteinExistence type="predicted"/>
<evidence type="ECO:0000313" key="1">
    <source>
        <dbReference type="EMBL" id="PXF57320.1"/>
    </source>
</evidence>